<reference evidence="3" key="1">
    <citation type="submission" date="2019-07" db="EMBL/GenBank/DDBJ databases">
        <title>Bacillus alkalisoli sp. nov. isolated from saline soil.</title>
        <authorList>
            <person name="Sun J.-Q."/>
            <person name="Xu L."/>
        </authorList>
    </citation>
    <scope>NUCLEOTIDE SEQUENCE [LARGE SCALE GENOMIC DNA]</scope>
    <source>
        <strain evidence="3">M4U3P1</strain>
    </source>
</reference>
<dbReference type="KEGG" id="psua:FLK61_23240"/>
<dbReference type="RefSeq" id="WP_176007758.1">
    <property type="nucleotide sequence ID" value="NZ_CP041372.2"/>
</dbReference>
<evidence type="ECO:0008006" key="4">
    <source>
        <dbReference type="Google" id="ProtNLM"/>
    </source>
</evidence>
<feature type="chain" id="PRO_5032856268" description="Lipocalin-like domain-containing protein" evidence="1">
    <location>
        <begin position="28"/>
        <end position="196"/>
    </location>
</feature>
<evidence type="ECO:0000313" key="3">
    <source>
        <dbReference type="Proteomes" id="UP000318138"/>
    </source>
</evidence>
<feature type="signal peptide" evidence="1">
    <location>
        <begin position="1"/>
        <end position="27"/>
    </location>
</feature>
<name>A0A859FBV5_9BACI</name>
<evidence type="ECO:0000313" key="2">
    <source>
        <dbReference type="EMBL" id="QKS69716.1"/>
    </source>
</evidence>
<dbReference type="AlphaFoldDB" id="A0A859FBV5"/>
<protein>
    <recommendedName>
        <fullName evidence="4">Lipocalin-like domain-containing protein</fullName>
    </recommendedName>
</protein>
<accession>A0A859FBV5</accession>
<dbReference type="EMBL" id="CP041372">
    <property type="protein sequence ID" value="QKS69716.1"/>
    <property type="molecule type" value="Genomic_DNA"/>
</dbReference>
<evidence type="ECO:0000256" key="1">
    <source>
        <dbReference type="SAM" id="SignalP"/>
    </source>
</evidence>
<keyword evidence="3" id="KW-1185">Reference proteome</keyword>
<gene>
    <name evidence="2" type="ORF">FLK61_23240</name>
</gene>
<dbReference type="Proteomes" id="UP000318138">
    <property type="component" value="Chromosome"/>
</dbReference>
<proteinExistence type="predicted"/>
<keyword evidence="1" id="KW-0732">Signal</keyword>
<dbReference type="PROSITE" id="PS51257">
    <property type="entry name" value="PROKAR_LIPOPROTEIN"/>
    <property type="match status" value="1"/>
</dbReference>
<sequence length="196" mass="22277">MKNVLTISCLSFASVFLIACSSSTQSAEDTDLHIEDFYGEWVFNEVAYVEQSSSVSDEQYQDDVKAISDLFSGAEFTIGESYFYETSGTFGENPSEGFEFIRAEEYESRLYDDAAIENSENVQELSSLFDYEEIKEALDVNDIEHYLMYTDGGVLSNPLFYVTENDIFVANESISFGETEDSIKGYTHYLLRLEKE</sequence>
<organism evidence="2 3">
    <name type="scientific">Paenalkalicoccus suaedae</name>
    <dbReference type="NCBI Taxonomy" id="2592382"/>
    <lineage>
        <taxon>Bacteria</taxon>
        <taxon>Bacillati</taxon>
        <taxon>Bacillota</taxon>
        <taxon>Bacilli</taxon>
        <taxon>Bacillales</taxon>
        <taxon>Bacillaceae</taxon>
        <taxon>Paenalkalicoccus</taxon>
    </lineage>
</organism>